<comment type="subcellular location">
    <subcellularLocation>
        <location evidence="1">Membrane</location>
        <topology evidence="1">Multi-pass membrane protein</topology>
    </subcellularLocation>
</comment>
<name>A0A926D9Z1_9FIRM</name>
<dbReference type="PANTHER" id="PTHR30249">
    <property type="entry name" value="PUTATIVE SEROTONIN TRANSPORTER"/>
    <property type="match status" value="1"/>
</dbReference>
<feature type="transmembrane region" description="Helical" evidence="5">
    <location>
        <begin position="62"/>
        <end position="82"/>
    </location>
</feature>
<evidence type="ECO:0000256" key="2">
    <source>
        <dbReference type="ARBA" id="ARBA00022692"/>
    </source>
</evidence>
<gene>
    <name evidence="6" type="ORF">IAG03_05775</name>
</gene>
<evidence type="ECO:0000256" key="4">
    <source>
        <dbReference type="ARBA" id="ARBA00023136"/>
    </source>
</evidence>
<feature type="transmembrane region" description="Helical" evidence="5">
    <location>
        <begin position="147"/>
        <end position="166"/>
    </location>
</feature>
<feature type="transmembrane region" description="Helical" evidence="5">
    <location>
        <begin position="210"/>
        <end position="229"/>
    </location>
</feature>
<organism evidence="6 7">
    <name type="scientific">Yeguia hominis</name>
    <dbReference type="NCBI Taxonomy" id="2763662"/>
    <lineage>
        <taxon>Bacteria</taxon>
        <taxon>Bacillati</taxon>
        <taxon>Bacillota</taxon>
        <taxon>Clostridia</taxon>
        <taxon>Eubacteriales</taxon>
        <taxon>Yeguiaceae</taxon>
        <taxon>Yeguia</taxon>
    </lineage>
</organism>
<proteinExistence type="predicted"/>
<keyword evidence="4 5" id="KW-0472">Membrane</keyword>
<evidence type="ECO:0000256" key="3">
    <source>
        <dbReference type="ARBA" id="ARBA00022989"/>
    </source>
</evidence>
<evidence type="ECO:0000313" key="7">
    <source>
        <dbReference type="Proteomes" id="UP000651482"/>
    </source>
</evidence>
<keyword evidence="7" id="KW-1185">Reference proteome</keyword>
<comment type="caution">
    <text evidence="6">The sequence shown here is derived from an EMBL/GenBank/DDBJ whole genome shotgun (WGS) entry which is preliminary data.</text>
</comment>
<reference evidence="6" key="1">
    <citation type="submission" date="2020-08" db="EMBL/GenBank/DDBJ databases">
        <title>Genome public.</title>
        <authorList>
            <person name="Liu C."/>
            <person name="Sun Q."/>
        </authorList>
    </citation>
    <scope>NUCLEOTIDE SEQUENCE</scope>
    <source>
        <strain evidence="6">NSJ-40</strain>
    </source>
</reference>
<evidence type="ECO:0000256" key="5">
    <source>
        <dbReference type="SAM" id="Phobius"/>
    </source>
</evidence>
<protein>
    <submittedName>
        <fullName evidence="6">LrgB family protein</fullName>
    </submittedName>
</protein>
<keyword evidence="2 5" id="KW-0812">Transmembrane</keyword>
<evidence type="ECO:0000313" key="6">
    <source>
        <dbReference type="EMBL" id="MBC8533519.1"/>
    </source>
</evidence>
<accession>A0A926D9Z1</accession>
<dbReference type="RefSeq" id="WP_249318960.1">
    <property type="nucleotide sequence ID" value="NZ_JACRSN010000007.1"/>
</dbReference>
<feature type="transmembrane region" description="Helical" evidence="5">
    <location>
        <begin position="6"/>
        <end position="26"/>
    </location>
</feature>
<dbReference type="GO" id="GO:0016020">
    <property type="term" value="C:membrane"/>
    <property type="evidence" value="ECO:0007669"/>
    <property type="project" value="UniProtKB-SubCell"/>
</dbReference>
<keyword evidence="3 5" id="KW-1133">Transmembrane helix</keyword>
<dbReference type="Proteomes" id="UP000651482">
    <property type="component" value="Unassembled WGS sequence"/>
</dbReference>
<dbReference type="AlphaFoldDB" id="A0A926D9Z1"/>
<dbReference type="Pfam" id="PF04172">
    <property type="entry name" value="LrgB"/>
    <property type="match status" value="1"/>
</dbReference>
<feature type="transmembrane region" description="Helical" evidence="5">
    <location>
        <begin position="94"/>
        <end position="119"/>
    </location>
</feature>
<sequence length="230" mass="24409">MRDFFIHSVYFGVVLSLAGYFLGMFLRKKVKSDLCNPLLIAVLFVIAFLLLTGISYEDYNAGAQYLSYLLTPATVCLAVPLYQQLSLLRKHWKAVLLGIVSGVLASVGSVLLFAFLFGLSHEHYVTLLPKSVTTAIGIGITEELGGIPAIASAVIILTGILGNVTAKGFCRLLRIRDPIAVGLAIGTASHALGTAKALELGEIEGAMSSLSVAISGLLTVIFASVFSNFL</sequence>
<feature type="transmembrane region" description="Helical" evidence="5">
    <location>
        <begin position="38"/>
        <end position="56"/>
    </location>
</feature>
<dbReference type="InterPro" id="IPR007300">
    <property type="entry name" value="CidB/LrgB"/>
</dbReference>
<feature type="transmembrane region" description="Helical" evidence="5">
    <location>
        <begin position="178"/>
        <end position="198"/>
    </location>
</feature>
<dbReference type="PANTHER" id="PTHR30249:SF0">
    <property type="entry name" value="PLASTIDAL GLYCOLATE_GLYCERATE TRANSLOCATOR 1, CHLOROPLASTIC"/>
    <property type="match status" value="1"/>
</dbReference>
<dbReference type="EMBL" id="JACRSN010000007">
    <property type="protein sequence ID" value="MBC8533519.1"/>
    <property type="molecule type" value="Genomic_DNA"/>
</dbReference>
<evidence type="ECO:0000256" key="1">
    <source>
        <dbReference type="ARBA" id="ARBA00004141"/>
    </source>
</evidence>